<proteinExistence type="predicted"/>
<evidence type="ECO:0000256" key="2">
    <source>
        <dbReference type="SAM" id="SignalP"/>
    </source>
</evidence>
<gene>
    <name evidence="3" type="ORF">ABDB84_06855</name>
</gene>
<feature type="region of interest" description="Disordered" evidence="1">
    <location>
        <begin position="83"/>
        <end position="102"/>
    </location>
</feature>
<protein>
    <submittedName>
        <fullName evidence="3">Uncharacterized protein</fullName>
    </submittedName>
</protein>
<keyword evidence="4" id="KW-1185">Reference proteome</keyword>
<evidence type="ECO:0000313" key="3">
    <source>
        <dbReference type="EMBL" id="MEN3068193.1"/>
    </source>
</evidence>
<evidence type="ECO:0000313" key="4">
    <source>
        <dbReference type="Proteomes" id="UP001410394"/>
    </source>
</evidence>
<comment type="caution">
    <text evidence="3">The sequence shown here is derived from an EMBL/GenBank/DDBJ whole genome shotgun (WGS) entry which is preliminary data.</text>
</comment>
<feature type="compositionally biased region" description="Basic and acidic residues" evidence="1">
    <location>
        <begin position="93"/>
        <end position="102"/>
    </location>
</feature>
<keyword evidence="2" id="KW-0732">Signal</keyword>
<organism evidence="3 4">
    <name type="scientific">Uliginosibacterium sediminicola</name>
    <dbReference type="NCBI Taxonomy" id="2024550"/>
    <lineage>
        <taxon>Bacteria</taxon>
        <taxon>Pseudomonadati</taxon>
        <taxon>Pseudomonadota</taxon>
        <taxon>Betaproteobacteria</taxon>
        <taxon>Rhodocyclales</taxon>
        <taxon>Zoogloeaceae</taxon>
        <taxon>Uliginosibacterium</taxon>
    </lineage>
</organism>
<feature type="signal peptide" evidence="2">
    <location>
        <begin position="1"/>
        <end position="25"/>
    </location>
</feature>
<dbReference type="EMBL" id="JBDIVE010000002">
    <property type="protein sequence ID" value="MEN3068193.1"/>
    <property type="molecule type" value="Genomic_DNA"/>
</dbReference>
<reference evidence="3 4" key="1">
    <citation type="journal article" date="2018" name="Int. J. Syst. Evol. Microbiol.">
        <title>Uliginosibacterium sediminicola sp. nov., isolated from freshwater sediment.</title>
        <authorList>
            <person name="Hwang W.M."/>
            <person name="Kim S.M."/>
            <person name="Kang K."/>
            <person name="Ahn T.Y."/>
        </authorList>
    </citation>
    <scope>NUCLEOTIDE SEQUENCE [LARGE SCALE GENOMIC DNA]</scope>
    <source>
        <strain evidence="3 4">M1-21</strain>
    </source>
</reference>
<evidence type="ECO:0000256" key="1">
    <source>
        <dbReference type="SAM" id="MobiDB-lite"/>
    </source>
</evidence>
<name>A0ABU9YWR9_9RHOO</name>
<accession>A0ABU9YWR9</accession>
<feature type="region of interest" description="Disordered" evidence="1">
    <location>
        <begin position="28"/>
        <end position="53"/>
    </location>
</feature>
<feature type="chain" id="PRO_5046907157" evidence="2">
    <location>
        <begin position="26"/>
        <end position="179"/>
    </location>
</feature>
<dbReference type="Proteomes" id="UP001410394">
    <property type="component" value="Unassembled WGS sequence"/>
</dbReference>
<sequence>MAWRNTCLLLCASLLCLGLSAASTAAEKASAANKKPRPAKTTPPRKTLPRTRAPAVDTVVLRYRSLSSLPQVVRDELKAPARSAASADYSQDGAEHCRQSRDPRVSPCLGILDMRSDQDGPRFSFGLSRSSIGAPKDLLFGPCLACINTDALIEQEKLADVLNQQRRFPLATMGISVGF</sequence>
<dbReference type="RefSeq" id="WP_345918952.1">
    <property type="nucleotide sequence ID" value="NZ_JBDIVE010000002.1"/>
</dbReference>